<gene>
    <name evidence="1" type="ORF">Q8A64_06565</name>
</gene>
<name>A0ABU1BPR2_9BURK</name>
<proteinExistence type="predicted"/>
<accession>A0ABU1BPR2</accession>
<reference evidence="1 2" key="1">
    <citation type="submission" date="2023-08" db="EMBL/GenBank/DDBJ databases">
        <title>Oxalobacteraceae gen .nov., isolated from river sludge outside the plant.</title>
        <authorList>
            <person name="Zhao S.Y."/>
        </authorList>
    </citation>
    <scope>NUCLEOTIDE SEQUENCE [LARGE SCALE GENOMIC DNA]</scope>
    <source>
        <strain evidence="1 2">R-40</strain>
    </source>
</reference>
<dbReference type="Proteomes" id="UP001225596">
    <property type="component" value="Unassembled WGS sequence"/>
</dbReference>
<dbReference type="RefSeq" id="WP_338435990.1">
    <property type="nucleotide sequence ID" value="NZ_JAUYVH010000002.1"/>
</dbReference>
<evidence type="ECO:0000313" key="2">
    <source>
        <dbReference type="Proteomes" id="UP001225596"/>
    </source>
</evidence>
<protein>
    <submittedName>
        <fullName evidence="1">DUF3135 domain-containing protein</fullName>
    </submittedName>
</protein>
<sequence length="109" mass="11828">MPSAARLPDFDTLVALHRDSPEAFEQLRRQLLAEAVEAAPVQHRPALENVLVRIEEARSAAATPMEAAIIASRMMHESVGSLAIAWKQAQSSLAGLQAALLIERCKIGF</sequence>
<dbReference type="EMBL" id="JAUYVH010000002">
    <property type="protein sequence ID" value="MDQ9170074.1"/>
    <property type="molecule type" value="Genomic_DNA"/>
</dbReference>
<keyword evidence="2" id="KW-1185">Reference proteome</keyword>
<dbReference type="Pfam" id="PF11333">
    <property type="entry name" value="DUF3135"/>
    <property type="match status" value="1"/>
</dbReference>
<organism evidence="1 2">
    <name type="scientific">Keguizhuia sedimenti</name>
    <dbReference type="NCBI Taxonomy" id="3064264"/>
    <lineage>
        <taxon>Bacteria</taxon>
        <taxon>Pseudomonadati</taxon>
        <taxon>Pseudomonadota</taxon>
        <taxon>Betaproteobacteria</taxon>
        <taxon>Burkholderiales</taxon>
        <taxon>Oxalobacteraceae</taxon>
        <taxon>Keguizhuia</taxon>
    </lineage>
</organism>
<comment type="caution">
    <text evidence="1">The sequence shown here is derived from an EMBL/GenBank/DDBJ whole genome shotgun (WGS) entry which is preliminary data.</text>
</comment>
<dbReference type="InterPro" id="IPR021482">
    <property type="entry name" value="DUF3135"/>
</dbReference>
<evidence type="ECO:0000313" key="1">
    <source>
        <dbReference type="EMBL" id="MDQ9170074.1"/>
    </source>
</evidence>